<reference evidence="2" key="1">
    <citation type="journal article" date="2019" name="Int. J. Syst. Evol. Microbiol.">
        <title>The Global Catalogue of Microorganisms (GCM) 10K type strain sequencing project: providing services to taxonomists for standard genome sequencing and annotation.</title>
        <authorList>
            <consortium name="The Broad Institute Genomics Platform"/>
            <consortium name="The Broad Institute Genome Sequencing Center for Infectious Disease"/>
            <person name="Wu L."/>
            <person name="Ma J."/>
        </authorList>
    </citation>
    <scope>NUCLEOTIDE SEQUENCE [LARGE SCALE GENOMIC DNA]</scope>
    <source>
        <strain evidence="2">CCUG 59778</strain>
    </source>
</reference>
<proteinExistence type="predicted"/>
<sequence>MHETAAQTIRTHPRVALSPAVARRMLCFDLEQLMGTAGVTHQALAECFGVSRPAVTAAMQGKTLFSRPAVEVICKRLEREEWLPRLEGLLATARRTPGMPKPQPGPRNVGLLVGLEAYADNVTIFDPWLVPVLLQNQM</sequence>
<dbReference type="SUPFAM" id="SSF47413">
    <property type="entry name" value="lambda repressor-like DNA-binding domains"/>
    <property type="match status" value="1"/>
</dbReference>
<keyword evidence="2" id="KW-1185">Reference proteome</keyword>
<name>A0ABW0EQ79_9PSEU</name>
<dbReference type="InterPro" id="IPR010982">
    <property type="entry name" value="Lambda_DNA-bd_dom_sf"/>
</dbReference>
<accession>A0ABW0EQ79</accession>
<evidence type="ECO:0000313" key="1">
    <source>
        <dbReference type="EMBL" id="MFC5288214.1"/>
    </source>
</evidence>
<evidence type="ECO:0000313" key="2">
    <source>
        <dbReference type="Proteomes" id="UP001596157"/>
    </source>
</evidence>
<organism evidence="1 2">
    <name type="scientific">Actinokineospora guangxiensis</name>
    <dbReference type="NCBI Taxonomy" id="1490288"/>
    <lineage>
        <taxon>Bacteria</taxon>
        <taxon>Bacillati</taxon>
        <taxon>Actinomycetota</taxon>
        <taxon>Actinomycetes</taxon>
        <taxon>Pseudonocardiales</taxon>
        <taxon>Pseudonocardiaceae</taxon>
        <taxon>Actinokineospora</taxon>
    </lineage>
</organism>
<dbReference type="Pfam" id="PF13560">
    <property type="entry name" value="HTH_31"/>
    <property type="match status" value="1"/>
</dbReference>
<protein>
    <submittedName>
        <fullName evidence="1">Helix-turn-helix domain-containing protein</fullName>
    </submittedName>
</protein>
<dbReference type="EMBL" id="JBHSKF010000005">
    <property type="protein sequence ID" value="MFC5288214.1"/>
    <property type="molecule type" value="Genomic_DNA"/>
</dbReference>
<gene>
    <name evidence="1" type="ORF">ACFPM7_14230</name>
</gene>
<dbReference type="Proteomes" id="UP001596157">
    <property type="component" value="Unassembled WGS sequence"/>
</dbReference>
<comment type="caution">
    <text evidence="1">The sequence shown here is derived from an EMBL/GenBank/DDBJ whole genome shotgun (WGS) entry which is preliminary data.</text>
</comment>